<evidence type="ECO:0000256" key="1">
    <source>
        <dbReference type="SAM" id="SignalP"/>
    </source>
</evidence>
<keyword evidence="1" id="KW-0732">Signal</keyword>
<dbReference type="EMBL" id="MPTB01000006">
    <property type="protein sequence ID" value="OMD50794.1"/>
    <property type="molecule type" value="Genomic_DNA"/>
</dbReference>
<evidence type="ECO:0000313" key="3">
    <source>
        <dbReference type="Proteomes" id="UP000187412"/>
    </source>
</evidence>
<dbReference type="Proteomes" id="UP000187412">
    <property type="component" value="Unassembled WGS sequence"/>
</dbReference>
<keyword evidence="3" id="KW-1185">Reference proteome</keyword>
<feature type="signal peptide" evidence="1">
    <location>
        <begin position="1"/>
        <end position="21"/>
    </location>
</feature>
<proteinExistence type="predicted"/>
<reference evidence="2 3" key="1">
    <citation type="submission" date="2016-10" db="EMBL/GenBank/DDBJ databases">
        <title>Paenibacillus species isolates.</title>
        <authorList>
            <person name="Beno S.M."/>
        </authorList>
    </citation>
    <scope>NUCLEOTIDE SEQUENCE [LARGE SCALE GENOMIC DNA]</scope>
    <source>
        <strain evidence="2 3">FSL H7-0744</strain>
    </source>
</reference>
<accession>A0ABX3HKP8</accession>
<gene>
    <name evidence="2" type="ORF">BSK56_06425</name>
</gene>
<sequence length="160" mass="16922">MKKSLSALLSAGILLSSLAPAASAESVIENQQSNYDSQYQLSLPSFATAATSSSWNTTLAKGKTANSKSFKLDKSSTVTISIDQHPTSGKENVKFRYTLKTVSGNSAGSYDVNYNTGDKYGDPAQNSWKNVLPGTYVIEIVNIGDITGSSDGDVYTTASN</sequence>
<name>A0ABX3HKP8_PAEBO</name>
<protein>
    <submittedName>
        <fullName evidence="2">Uncharacterized protein</fullName>
    </submittedName>
</protein>
<organism evidence="2 3">
    <name type="scientific">Paenibacillus borealis</name>
    <dbReference type="NCBI Taxonomy" id="160799"/>
    <lineage>
        <taxon>Bacteria</taxon>
        <taxon>Bacillati</taxon>
        <taxon>Bacillota</taxon>
        <taxon>Bacilli</taxon>
        <taxon>Bacillales</taxon>
        <taxon>Paenibacillaceae</taxon>
        <taxon>Paenibacillus</taxon>
    </lineage>
</organism>
<dbReference type="RefSeq" id="WP_076109813.1">
    <property type="nucleotide sequence ID" value="NZ_MPTB01000006.1"/>
</dbReference>
<feature type="chain" id="PRO_5046522394" evidence="1">
    <location>
        <begin position="22"/>
        <end position="160"/>
    </location>
</feature>
<comment type="caution">
    <text evidence="2">The sequence shown here is derived from an EMBL/GenBank/DDBJ whole genome shotgun (WGS) entry which is preliminary data.</text>
</comment>
<evidence type="ECO:0000313" key="2">
    <source>
        <dbReference type="EMBL" id="OMD50794.1"/>
    </source>
</evidence>